<organism evidence="1 2">
    <name type="scientific">Cotesia congregata</name>
    <name type="common">Parasitoid wasp</name>
    <name type="synonym">Apanteles congregatus</name>
    <dbReference type="NCBI Taxonomy" id="51543"/>
    <lineage>
        <taxon>Eukaryota</taxon>
        <taxon>Metazoa</taxon>
        <taxon>Ecdysozoa</taxon>
        <taxon>Arthropoda</taxon>
        <taxon>Hexapoda</taxon>
        <taxon>Insecta</taxon>
        <taxon>Pterygota</taxon>
        <taxon>Neoptera</taxon>
        <taxon>Endopterygota</taxon>
        <taxon>Hymenoptera</taxon>
        <taxon>Apocrita</taxon>
        <taxon>Ichneumonoidea</taxon>
        <taxon>Braconidae</taxon>
        <taxon>Microgastrinae</taxon>
        <taxon>Cotesia</taxon>
    </lineage>
</organism>
<protein>
    <submittedName>
        <fullName evidence="1">Uncharacterized protein</fullName>
    </submittedName>
</protein>
<accession>A0A8J2H211</accession>
<comment type="caution">
    <text evidence="1">The sequence shown here is derived from an EMBL/GenBank/DDBJ whole genome shotgun (WGS) entry which is preliminary data.</text>
</comment>
<dbReference type="Proteomes" id="UP000786811">
    <property type="component" value="Unassembled WGS sequence"/>
</dbReference>
<dbReference type="EMBL" id="CAJNRD030001114">
    <property type="protein sequence ID" value="CAG5074164.1"/>
    <property type="molecule type" value="Genomic_DNA"/>
</dbReference>
<evidence type="ECO:0000313" key="1">
    <source>
        <dbReference type="EMBL" id="CAG5074164.1"/>
    </source>
</evidence>
<sequence>MDGVINLIKNDKSEEEFQNEVRAKLKDFSKKMDNLNQGIEKLHSLMMHSTDRIIADTRLQGYETFRQQLNEELNYIETKYMNSIAPIISNLSNYDLQALNEHLKPILENGILEEKLIRIKFSSELHGKTHREETKNLFGSVAIISKDQKDKHLECNDISVYDKLFFYYDYVVKMVTQGYNMLLWTYQYRRLQDHDHNVINKNLQLVLQNRQKEAVVKITEAAQHHLRLVDNISWRSAYACDPERWEEGKNYIRVKPFKPKGCGGVPNCEASRPTLTELPSIFSLMLVSCDTSKYE</sequence>
<gene>
    <name evidence="1" type="ORF">HICCMSTLAB_LOCUS936</name>
</gene>
<proteinExistence type="predicted"/>
<name>A0A8J2H211_COTCN</name>
<reference evidence="1" key="1">
    <citation type="submission" date="2021-04" db="EMBL/GenBank/DDBJ databases">
        <authorList>
            <person name="Chebbi M.A.C M."/>
        </authorList>
    </citation>
    <scope>NUCLEOTIDE SEQUENCE</scope>
</reference>
<dbReference type="OrthoDB" id="7501162at2759"/>
<keyword evidence="2" id="KW-1185">Reference proteome</keyword>
<evidence type="ECO:0000313" key="2">
    <source>
        <dbReference type="Proteomes" id="UP000786811"/>
    </source>
</evidence>
<dbReference type="AlphaFoldDB" id="A0A8J2H211"/>